<evidence type="ECO:0000313" key="2">
    <source>
        <dbReference type="EMBL" id="KZS21131.1"/>
    </source>
</evidence>
<accession>A0A162SAE3</accession>
<sequence length="545" mass="62366">MENLGFTMLSFLILICFLCWVLCCGKPRVKSKIYLLESPITDEGIREAGSARKQRHARKPEESEFALPQLFNEPFVEENLDDVSYKQKIDNKKIDEVILKGVPCPTTEKNITFGTEGKTNNEISIPVEAVCQNHLPSNIHIPHQTDELTLEVFEETEKGDNNKKNSRKFILKDILNPATEENVIINPPIEHIEKTKIIPSSHCKLEHTTKPTQRNSLHSLSVDQSGIGNHGPNSWRTTASCPTLNLSQVQTLSPDDERKVASIAYCLYFTLIEYFTPAVKSYLLRTNLLDQWSTNNDSGKLIYKLIYERKNNVHFLSTISIGQLYKAVQGHNAVCHVKLPYVFMHWEDIFRCWATVCDAVNDPAAACNIRTVHNRVQRLEIQQAVAARSLHLPLKVYDEGDDAFGMSEILYGCLLKFIAPSLRNFLNSKPHQFPSTSLDVFENLKQIIASQRQNIDYLANGGYSRNDSNTLNMSFSARNHLCHGNFFNIFRDWELYLVSWLQLLDVIREDKAKSKVKYIYDTLIKCKKEGRSIHPAIFFLKPLFQ</sequence>
<organism evidence="2 3">
    <name type="scientific">Daphnia magna</name>
    <dbReference type="NCBI Taxonomy" id="35525"/>
    <lineage>
        <taxon>Eukaryota</taxon>
        <taxon>Metazoa</taxon>
        <taxon>Ecdysozoa</taxon>
        <taxon>Arthropoda</taxon>
        <taxon>Crustacea</taxon>
        <taxon>Branchiopoda</taxon>
        <taxon>Diplostraca</taxon>
        <taxon>Cladocera</taxon>
        <taxon>Anomopoda</taxon>
        <taxon>Daphniidae</taxon>
        <taxon>Daphnia</taxon>
    </lineage>
</organism>
<evidence type="ECO:0000256" key="1">
    <source>
        <dbReference type="SAM" id="SignalP"/>
    </source>
</evidence>
<name>A0A162SAE3_9CRUS</name>
<protein>
    <submittedName>
        <fullName evidence="2">Uncharacterized protein</fullName>
    </submittedName>
</protein>
<proteinExistence type="predicted"/>
<dbReference type="Proteomes" id="UP000076858">
    <property type="component" value="Unassembled WGS sequence"/>
</dbReference>
<evidence type="ECO:0000313" key="3">
    <source>
        <dbReference type="Proteomes" id="UP000076858"/>
    </source>
</evidence>
<dbReference type="OrthoDB" id="10374458at2759"/>
<feature type="signal peptide" evidence="1">
    <location>
        <begin position="1"/>
        <end position="25"/>
    </location>
</feature>
<keyword evidence="3" id="KW-1185">Reference proteome</keyword>
<dbReference type="EMBL" id="LRGB01000082">
    <property type="protein sequence ID" value="KZS21131.1"/>
    <property type="molecule type" value="Genomic_DNA"/>
</dbReference>
<gene>
    <name evidence="2" type="ORF">APZ42_012023</name>
</gene>
<comment type="caution">
    <text evidence="2">The sequence shown here is derived from an EMBL/GenBank/DDBJ whole genome shotgun (WGS) entry which is preliminary data.</text>
</comment>
<reference evidence="2 3" key="1">
    <citation type="submission" date="2016-03" db="EMBL/GenBank/DDBJ databases">
        <title>EvidentialGene: Evidence-directed Construction of Genes on Genomes.</title>
        <authorList>
            <person name="Gilbert D.G."/>
            <person name="Choi J.-H."/>
            <person name="Mockaitis K."/>
            <person name="Colbourne J."/>
            <person name="Pfrender M."/>
        </authorList>
    </citation>
    <scope>NUCLEOTIDE SEQUENCE [LARGE SCALE GENOMIC DNA]</scope>
    <source>
        <strain evidence="2 3">Xinb3</strain>
        <tissue evidence="2">Complete organism</tissue>
    </source>
</reference>
<feature type="chain" id="PRO_5007839615" evidence="1">
    <location>
        <begin position="26"/>
        <end position="545"/>
    </location>
</feature>
<dbReference type="AlphaFoldDB" id="A0A162SAE3"/>
<keyword evidence="1" id="KW-0732">Signal</keyword>